<gene>
    <name evidence="1" type="ORF">S01H4_16995</name>
</gene>
<feature type="non-terminal residue" evidence="1">
    <location>
        <position position="177"/>
    </location>
</feature>
<comment type="caution">
    <text evidence="1">The sequence shown here is derived from an EMBL/GenBank/DDBJ whole genome shotgun (WGS) entry which is preliminary data.</text>
</comment>
<sequence>MLNNIYGPISDYINSHGHLDHTCNVHAWEEIGATIHAPYPESNYLLNLHNFYQGFGFNEELDYEIVEEFAILNGYQGCKNVNAFKPGETLEFEDYNINSISFSGHSKAHVGFFLPDEKIFHISCLGFDKPKPEIEGFGPWYGFKEASISQCIKDIKKAEKFFIQNAKFLTSSHSYVV</sequence>
<evidence type="ECO:0000313" key="1">
    <source>
        <dbReference type="EMBL" id="GAG58372.1"/>
    </source>
</evidence>
<evidence type="ECO:0008006" key="2">
    <source>
        <dbReference type="Google" id="ProtNLM"/>
    </source>
</evidence>
<protein>
    <recommendedName>
        <fullName evidence="2">Metallo-beta-lactamase domain-containing protein</fullName>
    </recommendedName>
</protein>
<dbReference type="EMBL" id="BART01007467">
    <property type="protein sequence ID" value="GAG58372.1"/>
    <property type="molecule type" value="Genomic_DNA"/>
</dbReference>
<dbReference type="Gene3D" id="3.60.15.10">
    <property type="entry name" value="Ribonuclease Z/Hydroxyacylglutathione hydrolase-like"/>
    <property type="match status" value="1"/>
</dbReference>
<organism evidence="1">
    <name type="scientific">marine sediment metagenome</name>
    <dbReference type="NCBI Taxonomy" id="412755"/>
    <lineage>
        <taxon>unclassified sequences</taxon>
        <taxon>metagenomes</taxon>
        <taxon>ecological metagenomes</taxon>
    </lineage>
</organism>
<dbReference type="SUPFAM" id="SSF56281">
    <property type="entry name" value="Metallo-hydrolase/oxidoreductase"/>
    <property type="match status" value="1"/>
</dbReference>
<dbReference type="InterPro" id="IPR036866">
    <property type="entry name" value="RibonucZ/Hydroxyglut_hydro"/>
</dbReference>
<proteinExistence type="predicted"/>
<name>X0ZJU3_9ZZZZ</name>
<reference evidence="1" key="1">
    <citation type="journal article" date="2014" name="Front. Microbiol.">
        <title>High frequency of phylogenetically diverse reductive dehalogenase-homologous genes in deep subseafloor sedimentary metagenomes.</title>
        <authorList>
            <person name="Kawai M."/>
            <person name="Futagami T."/>
            <person name="Toyoda A."/>
            <person name="Takaki Y."/>
            <person name="Nishi S."/>
            <person name="Hori S."/>
            <person name="Arai W."/>
            <person name="Tsubouchi T."/>
            <person name="Morono Y."/>
            <person name="Uchiyama I."/>
            <person name="Ito T."/>
            <person name="Fujiyama A."/>
            <person name="Inagaki F."/>
            <person name="Takami H."/>
        </authorList>
    </citation>
    <scope>NUCLEOTIDE SEQUENCE</scope>
    <source>
        <strain evidence="1">Expedition CK06-06</strain>
    </source>
</reference>
<accession>X0ZJU3</accession>
<dbReference type="CDD" id="cd06262">
    <property type="entry name" value="metallo-hydrolase-like_MBL-fold"/>
    <property type="match status" value="1"/>
</dbReference>
<dbReference type="AlphaFoldDB" id="X0ZJU3"/>